<keyword evidence="2" id="KW-0812">Transmembrane</keyword>
<name>A0ABR7G8Z5_9FIRM</name>
<evidence type="ECO:0000256" key="2">
    <source>
        <dbReference type="SAM" id="Phobius"/>
    </source>
</evidence>
<organism evidence="3 4">
    <name type="scientific">Ruminococcus hominis</name>
    <dbReference type="NCBI Taxonomy" id="2763065"/>
    <lineage>
        <taxon>Bacteria</taxon>
        <taxon>Bacillati</taxon>
        <taxon>Bacillota</taxon>
        <taxon>Clostridia</taxon>
        <taxon>Eubacteriales</taxon>
        <taxon>Oscillospiraceae</taxon>
        <taxon>Ruminococcus</taxon>
    </lineage>
</organism>
<dbReference type="SUPFAM" id="SSF63817">
    <property type="entry name" value="Sortase"/>
    <property type="match status" value="1"/>
</dbReference>
<keyword evidence="1 3" id="KW-0378">Hydrolase</keyword>
<reference evidence="3 4" key="1">
    <citation type="submission" date="2020-08" db="EMBL/GenBank/DDBJ databases">
        <title>Genome public.</title>
        <authorList>
            <person name="Liu C."/>
            <person name="Sun Q."/>
        </authorList>
    </citation>
    <scope>NUCLEOTIDE SEQUENCE [LARGE SCALE GENOMIC DNA]</scope>
    <source>
        <strain evidence="3 4">NSJ-13</strain>
    </source>
</reference>
<dbReference type="CDD" id="cd05826">
    <property type="entry name" value="Sortase_B"/>
    <property type="match status" value="1"/>
</dbReference>
<keyword evidence="2" id="KW-0472">Membrane</keyword>
<accession>A0ABR7G8Z5</accession>
<protein>
    <submittedName>
        <fullName evidence="3">Class B sortase</fullName>
        <ecNumber evidence="3">3.4.22.71</ecNumber>
    </submittedName>
</protein>
<dbReference type="Gene3D" id="2.40.260.10">
    <property type="entry name" value="Sortase"/>
    <property type="match status" value="1"/>
</dbReference>
<proteinExistence type="predicted"/>
<dbReference type="InterPro" id="IPR023365">
    <property type="entry name" value="Sortase_dom-sf"/>
</dbReference>
<dbReference type="InterPro" id="IPR005754">
    <property type="entry name" value="Sortase"/>
</dbReference>
<dbReference type="EMBL" id="JACOPE010000001">
    <property type="protein sequence ID" value="MBC5683918.1"/>
    <property type="molecule type" value="Genomic_DNA"/>
</dbReference>
<dbReference type="NCBIfam" id="TIGR03064">
    <property type="entry name" value="sortase_srtB"/>
    <property type="match status" value="1"/>
</dbReference>
<comment type="caution">
    <text evidence="3">The sequence shown here is derived from an EMBL/GenBank/DDBJ whole genome shotgun (WGS) entry which is preliminary data.</text>
</comment>
<dbReference type="Pfam" id="PF04203">
    <property type="entry name" value="Sortase"/>
    <property type="match status" value="1"/>
</dbReference>
<keyword evidence="4" id="KW-1185">Reference proteome</keyword>
<gene>
    <name evidence="3" type="primary">srtB</name>
    <name evidence="3" type="ORF">H8S40_10120</name>
</gene>
<dbReference type="GO" id="GO:0016787">
    <property type="term" value="F:hydrolase activity"/>
    <property type="evidence" value="ECO:0007669"/>
    <property type="project" value="UniProtKB-KW"/>
</dbReference>
<dbReference type="Proteomes" id="UP000631576">
    <property type="component" value="Unassembled WGS sequence"/>
</dbReference>
<evidence type="ECO:0000313" key="4">
    <source>
        <dbReference type="Proteomes" id="UP000631576"/>
    </source>
</evidence>
<feature type="transmembrane region" description="Helical" evidence="2">
    <location>
        <begin position="14"/>
        <end position="35"/>
    </location>
</feature>
<keyword evidence="2" id="KW-1133">Transmembrane helix</keyword>
<sequence>MQLENYVFEIVDKILNCIAGVIGLILLLYACYTWWDTQQIYENASATSYSVYNPKKQESFEELVKMNPEVIGWLEVEDTNINYPLTQGTDNSKYVNTDAKGNASLSGSLFLDCRNHPDFLDFNNIIYGHHMAKEKMFGELEYFSGKKYFQNHRWGKLYYGGEYQKIEFFAFLETDAYDYTIYNPEVKEEDEKTALLEYIDQYAIQKRKCVVTSSEHLLVLSTCTSGETNGRDILIGKIMDVDN</sequence>
<dbReference type="InterPro" id="IPR009835">
    <property type="entry name" value="SrtB"/>
</dbReference>
<evidence type="ECO:0000256" key="1">
    <source>
        <dbReference type="ARBA" id="ARBA00022801"/>
    </source>
</evidence>
<evidence type="ECO:0000313" key="3">
    <source>
        <dbReference type="EMBL" id="MBC5683918.1"/>
    </source>
</evidence>
<dbReference type="EC" id="3.4.22.71" evidence="3"/>